<dbReference type="Proteomes" id="UP000711995">
    <property type="component" value="Unassembled WGS sequence"/>
</dbReference>
<keyword evidence="2" id="KW-0489">Methyltransferase</keyword>
<proteinExistence type="inferred from homology"/>
<evidence type="ECO:0000256" key="3">
    <source>
        <dbReference type="ARBA" id="ARBA00022679"/>
    </source>
</evidence>
<dbReference type="GO" id="GO:0008170">
    <property type="term" value="F:N-methyltransferase activity"/>
    <property type="evidence" value="ECO:0007669"/>
    <property type="project" value="InterPro"/>
</dbReference>
<protein>
    <recommendedName>
        <fullName evidence="7">DNA methylase adenine-specific domain-containing protein</fullName>
    </recommendedName>
</protein>
<evidence type="ECO:0000256" key="4">
    <source>
        <dbReference type="ARBA" id="ARBA00022691"/>
    </source>
</evidence>
<keyword evidence="9" id="KW-1185">Reference proteome</keyword>
<keyword evidence="5" id="KW-0680">Restriction system</keyword>
<dbReference type="InterPro" id="IPR002052">
    <property type="entry name" value="DNA_methylase_N6_adenine_CS"/>
</dbReference>
<keyword evidence="3" id="KW-0808">Transferase</keyword>
<dbReference type="Pfam" id="PF02384">
    <property type="entry name" value="N6_Mtase"/>
    <property type="match status" value="1"/>
</dbReference>
<dbReference type="SUPFAM" id="SSF53335">
    <property type="entry name" value="S-adenosyl-L-methionine-dependent methyltransferases"/>
    <property type="match status" value="1"/>
</dbReference>
<reference evidence="8 9" key="1">
    <citation type="submission" date="2020-03" db="EMBL/GenBank/DDBJ databases">
        <title>Spirochaetal bacteria isolated from arthropods constitute a novel genus Entomospira genus novum within the order Spirochaetales.</title>
        <authorList>
            <person name="Grana-Miraglia L."/>
            <person name="Sikutova S."/>
            <person name="Fingerle V."/>
            <person name="Sing A."/>
            <person name="Castillo-Ramirez S."/>
            <person name="Margos G."/>
            <person name="Rudolf I."/>
        </authorList>
    </citation>
    <scope>NUCLEOTIDE SEQUENCE [LARGE SCALE GENOMIC DNA]</scope>
    <source>
        <strain evidence="8 9">BR193</strain>
    </source>
</reference>
<dbReference type="GO" id="GO:0009007">
    <property type="term" value="F:site-specific DNA-methyltransferase (adenine-specific) activity"/>
    <property type="evidence" value="ECO:0007669"/>
    <property type="project" value="UniProtKB-EC"/>
</dbReference>
<name>A0A968KWA6_9SPIO</name>
<sequence>MAIIHPNIGEVFTPIEWGQFAAQTSHIYQDWLNGSTILDPFMGEGALLLSLIDLAIRDNIPLKKIPIKRLYGFDWQATHLETFEQELKKRGFELPWENFFVVDTFFFEQSLPIDIIFTNPPWITFNHLSQARQEKLKPLFLHYHLVNTSSIIMGGSHVDLAALSLTLALDRWTPRQHKLVAFIPHSMLTSAAHVPWRSFQWPLNTPLRPLWYYNLSNLKVFPISCDYGLLYLSNVDSDYKPTYWKKTHLSTEWIEQDWPNHVFIHHPMSIPLDQRPRQGINTSGANNYFIFDQYEDHADADHAIVSNKIVTAILPKDLIVPLVVADNFKEKEFQTKRWLFLPYDPQTAQLLTLEFIQRHYPRAYTYIKSIEQPLRQRKGTMLQSYMKRGDFYALLGVGSYAFTPYKVIWQAMGSYHFKTIIVKGVVQGNQALHAYIPAKTKSEAIQIQRYLKSVDVQAYFHSFDVAGSKSFAQPHRVKQLFRFETSPSRERSSNDQKLDLALDSEDHYP</sequence>
<evidence type="ECO:0000256" key="1">
    <source>
        <dbReference type="ARBA" id="ARBA00006594"/>
    </source>
</evidence>
<evidence type="ECO:0000313" key="9">
    <source>
        <dbReference type="Proteomes" id="UP000711995"/>
    </source>
</evidence>
<feature type="region of interest" description="Disordered" evidence="6">
    <location>
        <begin position="485"/>
        <end position="509"/>
    </location>
</feature>
<dbReference type="PROSITE" id="PS00092">
    <property type="entry name" value="N6_MTASE"/>
    <property type="match status" value="1"/>
</dbReference>
<dbReference type="PRINTS" id="PR00507">
    <property type="entry name" value="N12N6MTFRASE"/>
</dbReference>
<dbReference type="GO" id="GO:0032259">
    <property type="term" value="P:methylation"/>
    <property type="evidence" value="ECO:0007669"/>
    <property type="project" value="UniProtKB-KW"/>
</dbReference>
<feature type="domain" description="DNA methylase adenine-specific" evidence="7">
    <location>
        <begin position="8"/>
        <end position="125"/>
    </location>
</feature>
<dbReference type="EMBL" id="JAATLJ010000001">
    <property type="protein sequence ID" value="NIZ40635.1"/>
    <property type="molecule type" value="Genomic_DNA"/>
</dbReference>
<dbReference type="InterPro" id="IPR029063">
    <property type="entry name" value="SAM-dependent_MTases_sf"/>
</dbReference>
<feature type="compositionally biased region" description="Basic and acidic residues" evidence="6">
    <location>
        <begin position="487"/>
        <end position="509"/>
    </location>
</feature>
<evidence type="ECO:0000256" key="2">
    <source>
        <dbReference type="ARBA" id="ARBA00022603"/>
    </source>
</evidence>
<accession>A0A968KWA6</accession>
<dbReference type="InterPro" id="IPR050953">
    <property type="entry name" value="N4_N6_ade-DNA_methylase"/>
</dbReference>
<evidence type="ECO:0000259" key="7">
    <source>
        <dbReference type="Pfam" id="PF02384"/>
    </source>
</evidence>
<dbReference type="PANTHER" id="PTHR33841:SF5">
    <property type="entry name" value="DNA METHYLASE (MODIFICATION METHYLASE) (METHYLTRANSFERASE)-RELATED"/>
    <property type="match status" value="1"/>
</dbReference>
<evidence type="ECO:0000256" key="6">
    <source>
        <dbReference type="SAM" id="MobiDB-lite"/>
    </source>
</evidence>
<comment type="caution">
    <text evidence="8">The sequence shown here is derived from an EMBL/GenBank/DDBJ whole genome shotgun (WGS) entry which is preliminary data.</text>
</comment>
<keyword evidence="4" id="KW-0949">S-adenosyl-L-methionine</keyword>
<gene>
    <name evidence="8" type="ORF">HCT14_03790</name>
</gene>
<evidence type="ECO:0000313" key="8">
    <source>
        <dbReference type="EMBL" id="NIZ40635.1"/>
    </source>
</evidence>
<dbReference type="RefSeq" id="WP_167700222.1">
    <property type="nucleotide sequence ID" value="NZ_CP118174.1"/>
</dbReference>
<dbReference type="GO" id="GO:0009307">
    <property type="term" value="P:DNA restriction-modification system"/>
    <property type="evidence" value="ECO:0007669"/>
    <property type="project" value="UniProtKB-KW"/>
</dbReference>
<evidence type="ECO:0000256" key="5">
    <source>
        <dbReference type="ARBA" id="ARBA00022747"/>
    </source>
</evidence>
<dbReference type="GO" id="GO:0003677">
    <property type="term" value="F:DNA binding"/>
    <property type="evidence" value="ECO:0007669"/>
    <property type="project" value="InterPro"/>
</dbReference>
<dbReference type="Gene3D" id="3.40.50.150">
    <property type="entry name" value="Vaccinia Virus protein VP39"/>
    <property type="match status" value="1"/>
</dbReference>
<dbReference type="InterPro" id="IPR003356">
    <property type="entry name" value="DNA_methylase_A-5"/>
</dbReference>
<dbReference type="AlphaFoldDB" id="A0A968KWA6"/>
<comment type="similarity">
    <text evidence="1">Belongs to the N(4)/N(6)-methyltransferase family.</text>
</comment>
<organism evidence="8 9">
    <name type="scientific">Entomospira entomophila</name>
    <dbReference type="NCBI Taxonomy" id="2719988"/>
    <lineage>
        <taxon>Bacteria</taxon>
        <taxon>Pseudomonadati</taxon>
        <taxon>Spirochaetota</taxon>
        <taxon>Spirochaetia</taxon>
        <taxon>Spirochaetales</taxon>
        <taxon>Spirochaetaceae</taxon>
        <taxon>Entomospira</taxon>
    </lineage>
</organism>
<dbReference type="PANTHER" id="PTHR33841">
    <property type="entry name" value="DNA METHYLTRANSFERASE YEEA-RELATED"/>
    <property type="match status" value="1"/>
</dbReference>